<feature type="transmembrane region" description="Helical" evidence="6">
    <location>
        <begin position="369"/>
        <end position="387"/>
    </location>
</feature>
<evidence type="ECO:0000256" key="5">
    <source>
        <dbReference type="ARBA" id="ARBA00023136"/>
    </source>
</evidence>
<dbReference type="InterPro" id="IPR050833">
    <property type="entry name" value="Poly_Biosynth_Transport"/>
</dbReference>
<feature type="transmembrane region" description="Helical" evidence="6">
    <location>
        <begin position="177"/>
        <end position="199"/>
    </location>
</feature>
<feature type="transmembrane region" description="Helical" evidence="6">
    <location>
        <begin position="152"/>
        <end position="171"/>
    </location>
</feature>
<dbReference type="PANTHER" id="PTHR30250">
    <property type="entry name" value="PST FAMILY PREDICTED COLANIC ACID TRANSPORTER"/>
    <property type="match status" value="1"/>
</dbReference>
<evidence type="ECO:0000256" key="2">
    <source>
        <dbReference type="ARBA" id="ARBA00022475"/>
    </source>
</evidence>
<feature type="transmembrane region" description="Helical" evidence="6">
    <location>
        <begin position="220"/>
        <end position="237"/>
    </location>
</feature>
<keyword evidence="3 6" id="KW-0812">Transmembrane</keyword>
<dbReference type="EMBL" id="JAVRFL010000020">
    <property type="protein sequence ID" value="MDT0530887.1"/>
    <property type="molecule type" value="Genomic_DNA"/>
</dbReference>
<keyword evidence="2" id="KW-1003">Cell membrane</keyword>
<evidence type="ECO:0000256" key="1">
    <source>
        <dbReference type="ARBA" id="ARBA00004651"/>
    </source>
</evidence>
<evidence type="ECO:0000256" key="6">
    <source>
        <dbReference type="SAM" id="Phobius"/>
    </source>
</evidence>
<comment type="caution">
    <text evidence="7">The sequence shown here is derived from an EMBL/GenBank/DDBJ whole genome shotgun (WGS) entry which is preliminary data.</text>
</comment>
<feature type="transmembrane region" description="Helical" evidence="6">
    <location>
        <begin position="120"/>
        <end position="140"/>
    </location>
</feature>
<feature type="transmembrane region" description="Helical" evidence="6">
    <location>
        <begin position="301"/>
        <end position="324"/>
    </location>
</feature>
<dbReference type="Pfam" id="PF13440">
    <property type="entry name" value="Polysacc_synt_3"/>
    <property type="match status" value="1"/>
</dbReference>
<evidence type="ECO:0000313" key="8">
    <source>
        <dbReference type="Proteomes" id="UP001180973"/>
    </source>
</evidence>
<accession>A0ABU2X0S4</accession>
<dbReference type="PANTHER" id="PTHR30250:SF26">
    <property type="entry name" value="PSMA PROTEIN"/>
    <property type="match status" value="1"/>
</dbReference>
<keyword evidence="8" id="KW-1185">Reference proteome</keyword>
<name>A0ABU2X0S4_9ACTN</name>
<keyword evidence="4 6" id="KW-1133">Transmembrane helix</keyword>
<feature type="transmembrane region" description="Helical" evidence="6">
    <location>
        <begin position="78"/>
        <end position="100"/>
    </location>
</feature>
<dbReference type="RefSeq" id="WP_311412847.1">
    <property type="nucleotide sequence ID" value="NZ_JAVRFL010000020.1"/>
</dbReference>
<sequence>MAATVVCRAVGVVTPLVLIPVMLKEFGPDLYGLWAAIGTVTAMAAFADLGLGNGLMTKLAPCYATGDTARARRYVSSAYLLLTAIAGLILLCLWSTSPLVPWSGLFGAEGDTVGAAAEPFVLACLTAFVVNVPLSLVVRVQFAYQQVAQSNLWQALGGLLTVPLVLLAVHVDLPPVGVVTASVAGPVLTNLLTSCWVYGRALPELRPGLRAADRAGARELLALGGLFLLLTVVMSVATNADALVIAHVLQMRDVTDFAVAARLFAQLGVLISLVNVPLWSANGDALARGELNWVRRTNRRMTIVSASIGVTVGAGLVLAGGPLLETWAGIRPAGGVWLLAGLAGWWTLLAAMSPCFMVQNAAGVVRPQLWGWTLYLAVSIPLKWYAAGRYGVAAVPVTGTVVYLLTVVPGALYGYRVACRTNVARAKEPHR</sequence>
<evidence type="ECO:0000313" key="7">
    <source>
        <dbReference type="EMBL" id="MDT0530887.1"/>
    </source>
</evidence>
<feature type="transmembrane region" description="Helical" evidence="6">
    <location>
        <begin position="31"/>
        <end position="51"/>
    </location>
</feature>
<gene>
    <name evidence="7" type="ORF">RM555_17985</name>
</gene>
<feature type="transmembrane region" description="Helical" evidence="6">
    <location>
        <begin position="257"/>
        <end position="280"/>
    </location>
</feature>
<dbReference type="Proteomes" id="UP001180973">
    <property type="component" value="Unassembled WGS sequence"/>
</dbReference>
<feature type="transmembrane region" description="Helical" evidence="6">
    <location>
        <begin position="393"/>
        <end position="415"/>
    </location>
</feature>
<feature type="transmembrane region" description="Helical" evidence="6">
    <location>
        <begin position="336"/>
        <end position="357"/>
    </location>
</feature>
<comment type="subcellular location">
    <subcellularLocation>
        <location evidence="1">Cell membrane</location>
        <topology evidence="1">Multi-pass membrane protein</topology>
    </subcellularLocation>
</comment>
<evidence type="ECO:0000256" key="4">
    <source>
        <dbReference type="ARBA" id="ARBA00022989"/>
    </source>
</evidence>
<organism evidence="7 8">
    <name type="scientific">Micromonospora reichwaldensis</name>
    <dbReference type="NCBI Taxonomy" id="3075516"/>
    <lineage>
        <taxon>Bacteria</taxon>
        <taxon>Bacillati</taxon>
        <taxon>Actinomycetota</taxon>
        <taxon>Actinomycetes</taxon>
        <taxon>Micromonosporales</taxon>
        <taxon>Micromonosporaceae</taxon>
        <taxon>Micromonospora</taxon>
    </lineage>
</organism>
<protein>
    <submittedName>
        <fullName evidence="7">Lipopolysaccharide biosynthesis protein</fullName>
    </submittedName>
</protein>
<proteinExistence type="predicted"/>
<evidence type="ECO:0000256" key="3">
    <source>
        <dbReference type="ARBA" id="ARBA00022692"/>
    </source>
</evidence>
<reference evidence="7" key="1">
    <citation type="submission" date="2023-09" db="EMBL/GenBank/DDBJ databases">
        <title>30 novel species of actinomycetes from the DSMZ collection.</title>
        <authorList>
            <person name="Nouioui I."/>
        </authorList>
    </citation>
    <scope>NUCLEOTIDE SEQUENCE</scope>
    <source>
        <strain evidence="7">DSM 115977</strain>
    </source>
</reference>
<keyword evidence="5 6" id="KW-0472">Membrane</keyword>